<dbReference type="SUPFAM" id="SSF53474">
    <property type="entry name" value="alpha/beta-Hydrolases"/>
    <property type="match status" value="1"/>
</dbReference>
<sequence length="250" mass="28823">MNIHEFGKGNEQAILLIHPSVVRWDYFEHLIPLLKNKYHLIIPALPGYDSEDESDFTSIEKIAAELNEWLQAEEIAELYAVYGCSMGGSVALMVTLGQLIPIRHCIMDGGITPYQLPWLVTRFIALRDYLMMMLGRTGGVRLLEKAFATDEYSKEDLQYVADVLKCSSRKTLWRTFDSCNNYKIPQPIPKVDTQMHYWYADGEEKERKLDIAYMNQHFPQTEFKVLPKLGHAGLVLLKPDLFVTMINELF</sequence>
<gene>
    <name evidence="3" type="ORF">NM222_03855</name>
    <name evidence="2" type="ORF">NW74_00765</name>
</gene>
<dbReference type="KEGG" id="pmic:NW74_00765"/>
<dbReference type="EMBL" id="CP101412">
    <property type="protein sequence ID" value="WBB31623.1"/>
    <property type="molecule type" value="Genomic_DNA"/>
</dbReference>
<name>A0A0B4S0E2_9FIRM</name>
<dbReference type="Proteomes" id="UP000031386">
    <property type="component" value="Chromosome"/>
</dbReference>
<dbReference type="EMBL" id="CP009761">
    <property type="protein sequence ID" value="AIZ36004.1"/>
    <property type="molecule type" value="Genomic_DNA"/>
</dbReference>
<dbReference type="RefSeq" id="WP_023353701.1">
    <property type="nucleotide sequence ID" value="NZ_CP009761.1"/>
</dbReference>
<organism evidence="2 4">
    <name type="scientific">Parvimonas micra</name>
    <dbReference type="NCBI Taxonomy" id="33033"/>
    <lineage>
        <taxon>Bacteria</taxon>
        <taxon>Bacillati</taxon>
        <taxon>Bacillota</taxon>
        <taxon>Tissierellia</taxon>
        <taxon>Tissierellales</taxon>
        <taxon>Peptoniphilaceae</taxon>
        <taxon>Parvimonas</taxon>
    </lineage>
</organism>
<proteinExistence type="predicted"/>
<dbReference type="STRING" id="33033.NW74_00765"/>
<dbReference type="PANTHER" id="PTHR43798">
    <property type="entry name" value="MONOACYLGLYCEROL LIPASE"/>
    <property type="match status" value="1"/>
</dbReference>
<evidence type="ECO:0000313" key="4">
    <source>
        <dbReference type="Proteomes" id="UP000031386"/>
    </source>
</evidence>
<evidence type="ECO:0000313" key="2">
    <source>
        <dbReference type="EMBL" id="AIZ36004.1"/>
    </source>
</evidence>
<dbReference type="InterPro" id="IPR000073">
    <property type="entry name" value="AB_hydrolase_1"/>
</dbReference>
<reference evidence="3" key="2">
    <citation type="submission" date="2022-07" db="EMBL/GenBank/DDBJ databases">
        <title>Parvimonas micra travels from the subgingival sulcus of the human oral cavity to the colorectal adenocarcinoma.</title>
        <authorList>
            <person name="Conde-Perez K."/>
            <person name="Buetas E."/>
            <person name="Aja-Macaya P."/>
            <person name="Martin-De Arribas E."/>
            <person name="Iglesias-Corras I."/>
            <person name="Trigo-Tasende N."/>
            <person name="Nasser-Ali M."/>
            <person name="Estevez L.S."/>
            <person name="Rumbo-Feal S."/>
            <person name="Otero-Alen B."/>
            <person name="Noguera J.F."/>
            <person name="Concha A."/>
            <person name="Pardinas-Lopez S."/>
            <person name="Carda-Dieguez M."/>
            <person name="Gomez-Randulfe I."/>
            <person name="Martinez-Lago N."/>
            <person name="Ladra S."/>
            <person name="Aparicio L.A."/>
            <person name="Bou G."/>
            <person name="Mira A."/>
            <person name="Vallejo J.A."/>
            <person name="Poza M."/>
        </authorList>
    </citation>
    <scope>NUCLEOTIDE SEQUENCE</scope>
    <source>
        <strain evidence="3">PM102KC-G-1</strain>
    </source>
</reference>
<feature type="domain" description="AB hydrolase-1" evidence="1">
    <location>
        <begin position="14"/>
        <end position="243"/>
    </location>
</feature>
<dbReference type="AlphaFoldDB" id="A0A0B4S0E2"/>
<evidence type="ECO:0000259" key="1">
    <source>
        <dbReference type="Pfam" id="PF12697"/>
    </source>
</evidence>
<protein>
    <submittedName>
        <fullName evidence="2">Alpha/beta hydrolase</fullName>
    </submittedName>
</protein>
<keyword evidence="2" id="KW-0378">Hydrolase</keyword>
<dbReference type="OrthoDB" id="9776853at2"/>
<dbReference type="Gene3D" id="3.40.50.1820">
    <property type="entry name" value="alpha/beta hydrolase"/>
    <property type="match status" value="1"/>
</dbReference>
<dbReference type="Proteomes" id="UP001210690">
    <property type="component" value="Chromosome"/>
</dbReference>
<dbReference type="InterPro" id="IPR050266">
    <property type="entry name" value="AB_hydrolase_sf"/>
</dbReference>
<keyword evidence="4" id="KW-1185">Reference proteome</keyword>
<dbReference type="GO" id="GO:0016787">
    <property type="term" value="F:hydrolase activity"/>
    <property type="evidence" value="ECO:0007669"/>
    <property type="project" value="UniProtKB-KW"/>
</dbReference>
<evidence type="ECO:0000313" key="3">
    <source>
        <dbReference type="EMBL" id="WBB31623.1"/>
    </source>
</evidence>
<dbReference type="InterPro" id="IPR029058">
    <property type="entry name" value="AB_hydrolase_fold"/>
</dbReference>
<dbReference type="Pfam" id="PF12697">
    <property type="entry name" value="Abhydrolase_6"/>
    <property type="match status" value="1"/>
</dbReference>
<reference evidence="2 4" key="1">
    <citation type="submission" date="2014-10" db="EMBL/GenBank/DDBJ databases">
        <title>Complete genome sequence of Parvimonas micra KCOM 1535 (= ChDC B708).</title>
        <authorList>
            <person name="Kook J.-K."/>
            <person name="Park S.-N."/>
            <person name="Lim Y.K."/>
            <person name="Roh H."/>
        </authorList>
    </citation>
    <scope>NUCLEOTIDE SEQUENCE [LARGE SCALE GENOMIC DNA]</scope>
    <source>
        <strain evidence="2">KCOM 1535</strain>
        <strain evidence="4">KCOM 1535 / ChDC B708</strain>
    </source>
</reference>
<accession>A0A0B4S0E2</accession>